<name>A0A8S5SND1_9CAUD</name>
<evidence type="ECO:0000256" key="1">
    <source>
        <dbReference type="SAM" id="MobiDB-lite"/>
    </source>
</evidence>
<dbReference type="EMBL" id="BK032639">
    <property type="protein sequence ID" value="DAF52580.1"/>
    <property type="molecule type" value="Genomic_DNA"/>
</dbReference>
<proteinExistence type="predicted"/>
<organism evidence="2">
    <name type="scientific">Siphoviridae sp. ctAjZ17</name>
    <dbReference type="NCBI Taxonomy" id="2827797"/>
    <lineage>
        <taxon>Viruses</taxon>
        <taxon>Duplodnaviria</taxon>
        <taxon>Heunggongvirae</taxon>
        <taxon>Uroviricota</taxon>
        <taxon>Caudoviricetes</taxon>
    </lineage>
</organism>
<sequence length="34" mass="4049">MRKVEGQEPNRLENKNNEHVSGRTLRRKDDSEII</sequence>
<evidence type="ECO:0000313" key="2">
    <source>
        <dbReference type="EMBL" id="DAF52580.1"/>
    </source>
</evidence>
<protein>
    <submittedName>
        <fullName evidence="2">Uncharacterized protein</fullName>
    </submittedName>
</protein>
<accession>A0A8S5SND1</accession>
<feature type="region of interest" description="Disordered" evidence="1">
    <location>
        <begin position="1"/>
        <end position="34"/>
    </location>
</feature>
<reference evidence="2" key="1">
    <citation type="journal article" date="2021" name="Proc. Natl. Acad. Sci. U.S.A.">
        <title>A Catalog of Tens of Thousands of Viruses from Human Metagenomes Reveals Hidden Associations with Chronic Diseases.</title>
        <authorList>
            <person name="Tisza M.J."/>
            <person name="Buck C.B."/>
        </authorList>
    </citation>
    <scope>NUCLEOTIDE SEQUENCE</scope>
    <source>
        <strain evidence="2">CtAjZ17</strain>
    </source>
</reference>